<keyword evidence="2" id="KW-0430">Lectin</keyword>
<dbReference type="InterPro" id="IPR036404">
    <property type="entry name" value="Jacalin-like_lectin_dom_sf"/>
</dbReference>
<dbReference type="Gramene" id="KQK05511">
    <property type="protein sequence ID" value="KQK05511"/>
    <property type="gene ID" value="BRADI_2g20447v3"/>
</dbReference>
<dbReference type="InterPro" id="IPR001229">
    <property type="entry name" value="Jacalin-like_lectin_dom"/>
</dbReference>
<reference evidence="5" key="3">
    <citation type="submission" date="2018-08" db="UniProtKB">
        <authorList>
            <consortium name="EnsemblPlants"/>
        </authorList>
    </citation>
    <scope>IDENTIFICATION</scope>
    <source>
        <strain evidence="5">cv. Bd21</strain>
    </source>
</reference>
<dbReference type="InterPro" id="IPR033734">
    <property type="entry name" value="Jacalin-like_lectin_dom_plant"/>
</dbReference>
<proteinExistence type="inferred from homology"/>
<dbReference type="EMBL" id="CM000881">
    <property type="protein sequence ID" value="KQK05511.1"/>
    <property type="molecule type" value="Genomic_DNA"/>
</dbReference>
<dbReference type="FunFam" id="2.100.10.30:FF:000001">
    <property type="entry name" value="Jacalin-related lectin 33"/>
    <property type="match status" value="3"/>
</dbReference>
<evidence type="ECO:0000256" key="2">
    <source>
        <dbReference type="ARBA" id="ARBA00022734"/>
    </source>
</evidence>
<dbReference type="AlphaFoldDB" id="I1HHU9"/>
<sequence>MSGNGKSPIVVGPWGGTGGYPWDDGVYTTIRQFVITHGAAIDSIRIEYDLKGNSVWSKTHGSNDEGSEIDKVKLDFPEEILVSVSGHYGSVCGTPVIIRSLTFQSNHTKYGPFGTEDGTPFSLPVSSGKIIGFHGRSGSYLSSIGFYLKQVHVPNASSYPSSPQSQRLPAAYKNGYSVAESGLEHDMVLAVRDRGDSYAVYSSNYPKQQYTNPSPYYNDGALWNKMVSFPSSYRERGSATMNSHDTHGPWGGSGGTIFDDGIYTGVWQINLTRAVGVTSMKVLYDRHGQAVWGNKHGFSGGVPADKIAFDFPSEILTHITGFYGPTMIMGPTVVRSLTFHTNKRRYGPYGDEYGTYFSTSFTNGRIVGFHGRDGWYIDGIGVHVQEGKVAAHRASRRVTGTSPSSSPYNMVAQAPSDIDEEVPYSVMVKEPVPMGPGPWGGEGGMPWDDGVYTGVKQVYVTRGAFIGSIQIQYERRDQQSVWSARHGTSGHITHRVKLDSPHEVLTSVRGYYNTGGEDGGPRVLRSITFVSNRGRYGPFGDEVGVYFSSPATVEGKVVGFHGRSGQYLDAIGLHMQHWLGDARGPAPKYVLSKYLF</sequence>
<dbReference type="PANTHER" id="PTHR47293">
    <property type="entry name" value="JACALIN-RELATED LECTIN 3"/>
    <property type="match status" value="1"/>
</dbReference>
<dbReference type="OMA" id="INWQSIK"/>
<evidence type="ECO:0000313" key="4">
    <source>
        <dbReference type="EMBL" id="KQK05511.1"/>
    </source>
</evidence>
<dbReference type="Pfam" id="PF01419">
    <property type="entry name" value="Jacalin"/>
    <property type="match status" value="3"/>
</dbReference>
<reference evidence="4" key="2">
    <citation type="submission" date="2017-06" db="EMBL/GenBank/DDBJ databases">
        <title>WGS assembly of Brachypodium distachyon.</title>
        <authorList>
            <consortium name="The International Brachypodium Initiative"/>
            <person name="Lucas S."/>
            <person name="Harmon-Smith M."/>
            <person name="Lail K."/>
            <person name="Tice H."/>
            <person name="Grimwood J."/>
            <person name="Bruce D."/>
            <person name="Barry K."/>
            <person name="Shu S."/>
            <person name="Lindquist E."/>
            <person name="Wang M."/>
            <person name="Pitluck S."/>
            <person name="Vogel J.P."/>
            <person name="Garvin D.F."/>
            <person name="Mockler T.C."/>
            <person name="Schmutz J."/>
            <person name="Rokhsar D."/>
            <person name="Bevan M.W."/>
        </authorList>
    </citation>
    <scope>NUCLEOTIDE SEQUENCE</scope>
    <source>
        <strain evidence="4">Bd21</strain>
    </source>
</reference>
<evidence type="ECO:0000259" key="3">
    <source>
        <dbReference type="PROSITE" id="PS51752"/>
    </source>
</evidence>
<keyword evidence="6" id="KW-1185">Reference proteome</keyword>
<dbReference type="OrthoDB" id="2415936at2759"/>
<gene>
    <name evidence="4" type="ORF">BRADI_2g20447v3</name>
</gene>
<reference evidence="4 5" key="1">
    <citation type="journal article" date="2010" name="Nature">
        <title>Genome sequencing and analysis of the model grass Brachypodium distachyon.</title>
        <authorList>
            <consortium name="International Brachypodium Initiative"/>
        </authorList>
    </citation>
    <scope>NUCLEOTIDE SEQUENCE [LARGE SCALE GENOMIC DNA]</scope>
    <source>
        <strain evidence="4 5">Bd21</strain>
    </source>
</reference>
<protein>
    <recommendedName>
        <fullName evidence="3">Jacalin-type lectin domain-containing protein</fullName>
    </recommendedName>
</protein>
<dbReference type="SUPFAM" id="SSF51101">
    <property type="entry name" value="Mannose-binding lectins"/>
    <property type="match status" value="3"/>
</dbReference>
<feature type="domain" description="Jacalin-type lectin" evidence="3">
    <location>
        <begin position="8"/>
        <end position="150"/>
    </location>
</feature>
<dbReference type="Proteomes" id="UP000008810">
    <property type="component" value="Chromosome 2"/>
</dbReference>
<dbReference type="PROSITE" id="PS51752">
    <property type="entry name" value="JACALIN_LECTIN"/>
    <property type="match status" value="3"/>
</dbReference>
<name>I1HHU9_BRADI</name>
<comment type="similarity">
    <text evidence="1">Belongs to the jacalin lectin family.</text>
</comment>
<dbReference type="Gene3D" id="2.100.10.30">
    <property type="entry name" value="Jacalin-like lectin domain"/>
    <property type="match status" value="3"/>
</dbReference>
<dbReference type="HOGENOM" id="CLU_019384_2_1_1"/>
<dbReference type="CDD" id="cd09612">
    <property type="entry name" value="Jacalin"/>
    <property type="match status" value="3"/>
</dbReference>
<dbReference type="EnsemblPlants" id="KQK05511">
    <property type="protein sequence ID" value="KQK05511"/>
    <property type="gene ID" value="BRADI_2g20447v3"/>
</dbReference>
<dbReference type="InParanoid" id="I1HHU9"/>
<dbReference type="PANTHER" id="PTHR47293:SF68">
    <property type="entry name" value="JACALIN-RELATED LECTIN 3"/>
    <property type="match status" value="1"/>
</dbReference>
<evidence type="ECO:0000313" key="6">
    <source>
        <dbReference type="Proteomes" id="UP000008810"/>
    </source>
</evidence>
<organism evidence="5">
    <name type="scientific">Brachypodium distachyon</name>
    <name type="common">Purple false brome</name>
    <name type="synonym">Trachynia distachya</name>
    <dbReference type="NCBI Taxonomy" id="15368"/>
    <lineage>
        <taxon>Eukaryota</taxon>
        <taxon>Viridiplantae</taxon>
        <taxon>Streptophyta</taxon>
        <taxon>Embryophyta</taxon>
        <taxon>Tracheophyta</taxon>
        <taxon>Spermatophyta</taxon>
        <taxon>Magnoliopsida</taxon>
        <taxon>Liliopsida</taxon>
        <taxon>Poales</taxon>
        <taxon>Poaceae</taxon>
        <taxon>BOP clade</taxon>
        <taxon>Pooideae</taxon>
        <taxon>Stipodae</taxon>
        <taxon>Brachypodieae</taxon>
        <taxon>Brachypodium</taxon>
    </lineage>
</organism>
<dbReference type="SMART" id="SM00915">
    <property type="entry name" value="Jacalin"/>
    <property type="match status" value="3"/>
</dbReference>
<dbReference type="eggNOG" id="ENOG502QTCG">
    <property type="taxonomic scope" value="Eukaryota"/>
</dbReference>
<accession>I1HHU9</accession>
<evidence type="ECO:0000313" key="5">
    <source>
        <dbReference type="EnsemblPlants" id="KQK05511"/>
    </source>
</evidence>
<feature type="domain" description="Jacalin-type lectin" evidence="3">
    <location>
        <begin position="433"/>
        <end position="577"/>
    </location>
</feature>
<evidence type="ECO:0000256" key="1">
    <source>
        <dbReference type="ARBA" id="ARBA00006568"/>
    </source>
</evidence>
<dbReference type="GO" id="GO:0030246">
    <property type="term" value="F:carbohydrate binding"/>
    <property type="evidence" value="ECO:0007669"/>
    <property type="project" value="UniProtKB-KW"/>
</dbReference>
<dbReference type="FunCoup" id="I1HHU9">
    <property type="interactions" value="1446"/>
</dbReference>
<feature type="domain" description="Jacalin-type lectin" evidence="3">
    <location>
        <begin position="244"/>
        <end position="386"/>
    </location>
</feature>